<protein>
    <recommendedName>
        <fullName evidence="11">Anthranilate synthase component 1</fullName>
        <ecNumber evidence="11">4.1.3.27</ecNumber>
    </recommendedName>
</protein>
<dbReference type="EC" id="4.1.3.27" evidence="11"/>
<dbReference type="AlphaFoldDB" id="A0A9Q4C527"/>
<evidence type="ECO:0000256" key="9">
    <source>
        <dbReference type="ARBA" id="ARBA00023239"/>
    </source>
</evidence>
<keyword evidence="7 11" id="KW-0460">Magnesium</keyword>
<evidence type="ECO:0000256" key="10">
    <source>
        <dbReference type="ARBA" id="ARBA00047683"/>
    </source>
</evidence>
<dbReference type="PANTHER" id="PTHR11236">
    <property type="entry name" value="AMINOBENZOATE/ANTHRANILATE SYNTHASE"/>
    <property type="match status" value="1"/>
</dbReference>
<comment type="function">
    <text evidence="11">Part of a heterotetrameric complex that catalyzes the two-step biosynthesis of anthranilate, an intermediate in the biosynthesis of L-tryptophan. In the first step, the glutamine-binding beta subunit (TrpG) of anthranilate synthase (AS) provides the glutamine amidotransferase activity which generates ammonia as a substrate that, along with chorismate, is used in the second step, catalyzed by the large alpha subunit of AS (TrpE) to produce anthranilate. In the absence of TrpG, TrpE can synthesize anthranilate directly from chorismate and high concentrations of ammonia.</text>
</comment>
<evidence type="ECO:0000256" key="3">
    <source>
        <dbReference type="ARBA" id="ARBA00009562"/>
    </source>
</evidence>
<comment type="pathway">
    <text evidence="2 11">Amino-acid biosynthesis; L-tryptophan biosynthesis; L-tryptophan from chorismate: step 1/5.</text>
</comment>
<dbReference type="NCBIfam" id="TIGR01820">
    <property type="entry name" value="TrpE-arch"/>
    <property type="match status" value="1"/>
</dbReference>
<dbReference type="PRINTS" id="PR00095">
    <property type="entry name" value="ANTSNTHASEI"/>
</dbReference>
<evidence type="ECO:0000313" key="15">
    <source>
        <dbReference type="Proteomes" id="UP001149411"/>
    </source>
</evidence>
<comment type="similarity">
    <text evidence="3 11">Belongs to the anthranilate synthase component I family.</text>
</comment>
<name>A0A9Q4C527_9EURY</name>
<comment type="caution">
    <text evidence="14">The sequence shown here is derived from an EMBL/GenBank/DDBJ whole genome shotgun (WGS) entry which is preliminary data.</text>
</comment>
<dbReference type="GO" id="GO:0004049">
    <property type="term" value="F:anthranilate synthase activity"/>
    <property type="evidence" value="ECO:0007669"/>
    <property type="project" value="UniProtKB-EC"/>
</dbReference>
<dbReference type="EMBL" id="RKLV01000010">
    <property type="protein sequence ID" value="MCX2819603.1"/>
    <property type="molecule type" value="Genomic_DNA"/>
</dbReference>
<sequence>MPTPFELTRDGFCDIEPPAVVRLTASVDAPKPLEAYSALRTDHSFLLESADTDVSALRQVGDNGGGGDGRARYSFVGFAPDAVFRSNARRVSVERLREDATVVGLGAVEDGRIVDGADTLDALRSFFPDARTVNFDDGDRQVFEGGLVGFLAYDAVGDLWLDEPLETPTDDAVFVLSTRNLVYDHNKDDARLVFTPVLTGEDDAGGIYDSAVSDAREAMETLDAHEERRTGGFEILDDDADDRGAYEEAVGRGREHVYDGDVYQVVLSRKKRYRVRGDACDFYARLRDINPSPYMYLVEFDGFGVVGSSPETLVSIHDDRVTTNPIAGTCPRGETPVEDRRLAGEMLSDEKELAEHVMLVDLGRNDVRRVGEGGTVEVDDFMSVVQYSHVQHIESTVSARLRDGFDSFDATRAVFPAGTLSGAPKIRAMEIIEELEREPRGVYGGGVGYFSWNGDSDFAITIRTATFDGNGDGISDVEVQAGAGIVADSVPESEYDETEDKMNALVTALETLEDGT</sequence>
<evidence type="ECO:0000256" key="1">
    <source>
        <dbReference type="ARBA" id="ARBA00001946"/>
    </source>
</evidence>
<evidence type="ECO:0000256" key="8">
    <source>
        <dbReference type="ARBA" id="ARBA00023141"/>
    </source>
</evidence>
<comment type="subunit">
    <text evidence="11">Heterotetramer consisting of two non-identical subunits: a beta subunit (TrpG) and a large alpha subunit (TrpE).</text>
</comment>
<dbReference type="Pfam" id="PF04715">
    <property type="entry name" value="Anth_synt_I_N"/>
    <property type="match status" value="1"/>
</dbReference>
<evidence type="ECO:0000256" key="4">
    <source>
        <dbReference type="ARBA" id="ARBA00022605"/>
    </source>
</evidence>
<dbReference type="InterPro" id="IPR005801">
    <property type="entry name" value="ADC_synthase"/>
</dbReference>
<evidence type="ECO:0000256" key="6">
    <source>
        <dbReference type="ARBA" id="ARBA00022822"/>
    </source>
</evidence>
<reference evidence="14" key="1">
    <citation type="submission" date="2022-09" db="EMBL/GenBank/DDBJ databases">
        <title>Haloadaptaus new haloarchaeum isolated from saline soil.</title>
        <authorList>
            <person name="Duran-Viseras A."/>
            <person name="Sanchez-Porro C."/>
            <person name="Ventosa A."/>
        </authorList>
    </citation>
    <scope>NUCLEOTIDE SEQUENCE</scope>
    <source>
        <strain evidence="14">F3-133</strain>
    </source>
</reference>
<dbReference type="GO" id="GO:0000162">
    <property type="term" value="P:L-tryptophan biosynthetic process"/>
    <property type="evidence" value="ECO:0007669"/>
    <property type="project" value="UniProtKB-KW"/>
</dbReference>
<dbReference type="SUPFAM" id="SSF56322">
    <property type="entry name" value="ADC synthase"/>
    <property type="match status" value="1"/>
</dbReference>
<dbReference type="GO" id="GO:0046872">
    <property type="term" value="F:metal ion binding"/>
    <property type="evidence" value="ECO:0007669"/>
    <property type="project" value="UniProtKB-KW"/>
</dbReference>
<accession>A0A9Q4C527</accession>
<dbReference type="RefSeq" id="WP_266088013.1">
    <property type="nucleotide sequence ID" value="NZ_RKLV01000010.1"/>
</dbReference>
<evidence type="ECO:0000256" key="2">
    <source>
        <dbReference type="ARBA" id="ARBA00004873"/>
    </source>
</evidence>
<gene>
    <name evidence="11 14" type="primary">trpE</name>
    <name evidence="14" type="ORF">EGH25_09610</name>
</gene>
<proteinExistence type="inferred from homology"/>
<feature type="domain" description="Chorismate-utilising enzyme C-terminal" evidence="12">
    <location>
        <begin position="245"/>
        <end position="501"/>
    </location>
</feature>
<evidence type="ECO:0000259" key="12">
    <source>
        <dbReference type="Pfam" id="PF00425"/>
    </source>
</evidence>
<comment type="catalytic activity">
    <reaction evidence="10 11">
        <text>chorismate + L-glutamine = anthranilate + pyruvate + L-glutamate + H(+)</text>
        <dbReference type="Rhea" id="RHEA:21732"/>
        <dbReference type="ChEBI" id="CHEBI:15361"/>
        <dbReference type="ChEBI" id="CHEBI:15378"/>
        <dbReference type="ChEBI" id="CHEBI:16567"/>
        <dbReference type="ChEBI" id="CHEBI:29748"/>
        <dbReference type="ChEBI" id="CHEBI:29985"/>
        <dbReference type="ChEBI" id="CHEBI:58359"/>
        <dbReference type="EC" id="4.1.3.27"/>
    </reaction>
</comment>
<dbReference type="InterPro" id="IPR019999">
    <property type="entry name" value="Anth_synth_I-like"/>
</dbReference>
<evidence type="ECO:0000259" key="13">
    <source>
        <dbReference type="Pfam" id="PF04715"/>
    </source>
</evidence>
<keyword evidence="15" id="KW-1185">Reference proteome</keyword>
<organism evidence="14 15">
    <name type="scientific">Halorutilus salinus</name>
    <dbReference type="NCBI Taxonomy" id="2487751"/>
    <lineage>
        <taxon>Archaea</taxon>
        <taxon>Methanobacteriati</taxon>
        <taxon>Methanobacteriota</taxon>
        <taxon>Stenosarchaea group</taxon>
        <taxon>Halobacteria</taxon>
        <taxon>Halorutilales</taxon>
        <taxon>Halorutilaceae</taxon>
        <taxon>Halorutilus</taxon>
    </lineage>
</organism>
<feature type="domain" description="Anthranilate synthase component I N-terminal" evidence="13">
    <location>
        <begin position="31"/>
        <end position="189"/>
    </location>
</feature>
<evidence type="ECO:0000256" key="5">
    <source>
        <dbReference type="ARBA" id="ARBA00022723"/>
    </source>
</evidence>
<comment type="cofactor">
    <cofactor evidence="1 11">
        <name>Mg(2+)</name>
        <dbReference type="ChEBI" id="CHEBI:18420"/>
    </cofactor>
</comment>
<keyword evidence="6 11" id="KW-0822">Tryptophan biosynthesis</keyword>
<dbReference type="Proteomes" id="UP001149411">
    <property type="component" value="Unassembled WGS sequence"/>
</dbReference>
<evidence type="ECO:0000256" key="7">
    <source>
        <dbReference type="ARBA" id="ARBA00022842"/>
    </source>
</evidence>
<dbReference type="PANTHER" id="PTHR11236:SF9">
    <property type="entry name" value="ANTHRANILATE SYNTHASE COMPONENT 1"/>
    <property type="match status" value="1"/>
</dbReference>
<keyword evidence="5 11" id="KW-0479">Metal-binding</keyword>
<dbReference type="InterPro" id="IPR010116">
    <property type="entry name" value="Anthranilate_synth_I_arc_typ"/>
</dbReference>
<evidence type="ECO:0000313" key="14">
    <source>
        <dbReference type="EMBL" id="MCX2819603.1"/>
    </source>
</evidence>
<dbReference type="InterPro" id="IPR015890">
    <property type="entry name" value="Chorismate_C"/>
</dbReference>
<keyword evidence="8 11" id="KW-0057">Aromatic amino acid biosynthesis</keyword>
<dbReference type="Pfam" id="PF00425">
    <property type="entry name" value="Chorismate_bind"/>
    <property type="match status" value="1"/>
</dbReference>
<keyword evidence="9 11" id="KW-0456">Lyase</keyword>
<dbReference type="InterPro" id="IPR006805">
    <property type="entry name" value="Anth_synth_I_N"/>
</dbReference>
<evidence type="ECO:0000256" key="11">
    <source>
        <dbReference type="RuleBase" id="RU364045"/>
    </source>
</evidence>
<keyword evidence="4 11" id="KW-0028">Amino-acid biosynthesis</keyword>
<dbReference type="Gene3D" id="3.60.120.10">
    <property type="entry name" value="Anthranilate synthase"/>
    <property type="match status" value="1"/>
</dbReference>